<dbReference type="VEuPathDB" id="TrichDB:TVAGG3_0459230"/>
<proteinExistence type="predicted"/>
<protein>
    <submittedName>
        <fullName evidence="1">Uncharacterized protein</fullName>
    </submittedName>
</protein>
<dbReference type="VEuPathDB" id="TrichDB:TVAG_383690"/>
<reference evidence="1" key="2">
    <citation type="journal article" date="2007" name="Science">
        <title>Draft genome sequence of the sexually transmitted pathogen Trichomonas vaginalis.</title>
        <authorList>
            <person name="Carlton J.M."/>
            <person name="Hirt R.P."/>
            <person name="Silva J.C."/>
            <person name="Delcher A.L."/>
            <person name="Schatz M."/>
            <person name="Zhao Q."/>
            <person name="Wortman J.R."/>
            <person name="Bidwell S.L."/>
            <person name="Alsmark U.C.M."/>
            <person name="Besteiro S."/>
            <person name="Sicheritz-Ponten T."/>
            <person name="Noel C.J."/>
            <person name="Dacks J.B."/>
            <person name="Foster P.G."/>
            <person name="Simillion C."/>
            <person name="Van de Peer Y."/>
            <person name="Miranda-Saavedra D."/>
            <person name="Barton G.J."/>
            <person name="Westrop G.D."/>
            <person name="Mueller S."/>
            <person name="Dessi D."/>
            <person name="Fiori P.L."/>
            <person name="Ren Q."/>
            <person name="Paulsen I."/>
            <person name="Zhang H."/>
            <person name="Bastida-Corcuera F.D."/>
            <person name="Simoes-Barbosa A."/>
            <person name="Brown M.T."/>
            <person name="Hayes R.D."/>
            <person name="Mukherjee M."/>
            <person name="Okumura C.Y."/>
            <person name="Schneider R."/>
            <person name="Smith A.J."/>
            <person name="Vanacova S."/>
            <person name="Villalvazo M."/>
            <person name="Haas B.J."/>
            <person name="Pertea M."/>
            <person name="Feldblyum T.V."/>
            <person name="Utterback T.R."/>
            <person name="Shu C.L."/>
            <person name="Osoegawa K."/>
            <person name="de Jong P.J."/>
            <person name="Hrdy I."/>
            <person name="Horvathova L."/>
            <person name="Zubacova Z."/>
            <person name="Dolezal P."/>
            <person name="Malik S.B."/>
            <person name="Logsdon J.M. Jr."/>
            <person name="Henze K."/>
            <person name="Gupta A."/>
            <person name="Wang C.C."/>
            <person name="Dunne R.L."/>
            <person name="Upcroft J.A."/>
            <person name="Upcroft P."/>
            <person name="White O."/>
            <person name="Salzberg S.L."/>
            <person name="Tang P."/>
            <person name="Chiu C.-H."/>
            <person name="Lee Y.-S."/>
            <person name="Embley T.M."/>
            <person name="Coombs G.H."/>
            <person name="Mottram J.C."/>
            <person name="Tachezy J."/>
            <person name="Fraser-Liggett C.M."/>
            <person name="Johnson P.J."/>
        </authorList>
    </citation>
    <scope>NUCLEOTIDE SEQUENCE [LARGE SCALE GENOMIC DNA]</scope>
    <source>
        <strain evidence="1">G3</strain>
    </source>
</reference>
<dbReference type="AlphaFoldDB" id="A2EZ78"/>
<dbReference type="PANTHER" id="PTHR46155:SF1">
    <property type="entry name" value="BIFUNCTIONAL INHIBITOR_LIPID-TRANSFER PROTEIN_SEED STORAGE 2S ALBUMIN SUPERFAMILY PROTEIN"/>
    <property type="match status" value="1"/>
</dbReference>
<name>A2EZ78_TRIV3</name>
<dbReference type="Proteomes" id="UP000001542">
    <property type="component" value="Unassembled WGS sequence"/>
</dbReference>
<dbReference type="EMBL" id="DS113548">
    <property type="protein sequence ID" value="EAY02066.1"/>
    <property type="molecule type" value="Genomic_DNA"/>
</dbReference>
<dbReference type="OrthoDB" id="418634at2759"/>
<keyword evidence="2" id="KW-1185">Reference proteome</keyword>
<dbReference type="RefSeq" id="XP_001330520.1">
    <property type="nucleotide sequence ID" value="XM_001330485.1"/>
</dbReference>
<reference evidence="1" key="1">
    <citation type="submission" date="2006-10" db="EMBL/GenBank/DDBJ databases">
        <authorList>
            <person name="Amadeo P."/>
            <person name="Zhao Q."/>
            <person name="Wortman J."/>
            <person name="Fraser-Liggett C."/>
            <person name="Carlton J."/>
        </authorList>
    </citation>
    <scope>NUCLEOTIDE SEQUENCE</scope>
    <source>
        <strain evidence="1">G3</strain>
    </source>
</reference>
<sequence length="556" mass="62830">MFVIFFVSFAKSKEYNGIIENKINEACNGNYIFYECIFRNLGTYDSSSALYLHDGQNSQSVTLYRTTFDSCKANQGGAFSFTGNYNLQVMFVCIYKTSTNDKAGLWYVEMNTQPQFEYVSCFDSTTLCQTSLFGSKSPSIKNMNVSKCSATFSKTIFYWSYGVMYTNCNSPINMSFTNFEGCYSPDGMIYNYKSSGEYSIQYCTFRNNKVTDYSFIYCEDCRGNMEISDSYFFGNDLNSKGYFTGQKSIINLVTNVFVDSKTHKWSVTTKGMIYTKSFEMPNYQFFQSDNCYAQNFFPLNPTPFETAFETPFITLALTPLITPNVTPLSTPFGTPFITLNKTPLNTPFNTAENTAASTHEMTPYDTISSTANVTPFISPYVTPLQTIEETAIQTAMNTPYDTAFQTPFNTEIETNSFTPFETVITTPEETIKDTPIESPKLTVFETPFETVIYTPDETNKFTPFVSPDLTAFETPFETAVKTQIETPFVSSNITPFDTPFLSPQITVFETPFDTVEYSQNETPFLSPEKTAFETPCGSNVITPYETPFTSPVTTIF</sequence>
<dbReference type="InParanoid" id="A2EZ78"/>
<accession>A2EZ78</accession>
<gene>
    <name evidence="1" type="ORF">TVAG_383690</name>
</gene>
<evidence type="ECO:0000313" key="1">
    <source>
        <dbReference type="EMBL" id="EAY02066.1"/>
    </source>
</evidence>
<dbReference type="KEGG" id="tva:4759897"/>
<evidence type="ECO:0000313" key="2">
    <source>
        <dbReference type="Proteomes" id="UP000001542"/>
    </source>
</evidence>
<organism evidence="1 2">
    <name type="scientific">Trichomonas vaginalis (strain ATCC PRA-98 / G3)</name>
    <dbReference type="NCBI Taxonomy" id="412133"/>
    <lineage>
        <taxon>Eukaryota</taxon>
        <taxon>Metamonada</taxon>
        <taxon>Parabasalia</taxon>
        <taxon>Trichomonadida</taxon>
        <taxon>Trichomonadidae</taxon>
        <taxon>Trichomonas</taxon>
    </lineage>
</organism>
<dbReference type="PANTHER" id="PTHR46155">
    <property type="entry name" value="BIFUNCTIONAL INHIBITOR/LIPID-TRANSFER PROTEIN/SEED STORAGE 2S ALBUMIN SUPERFAMILY PROTEIN"/>
    <property type="match status" value="1"/>
</dbReference>